<dbReference type="STRING" id="1231392.OCGS_2116"/>
<dbReference type="OrthoDB" id="7824597at2"/>
<dbReference type="SUPFAM" id="SSF158837">
    <property type="entry name" value="AGR C 984p-like"/>
    <property type="match status" value="1"/>
</dbReference>
<sequence>MSFTPVVPFGGLAGLAFVNRTRDTQQQAFVQSPRMARATAHFTQEIGKITDAAALVKDRRLLEVALGAFGLDGDINNRFLIEKILSSDTADPKSLASRFTDKRYLAMAQAFGLGDATGPRTTDAGFADRIVKLYQERQFEVAIGDSSEDMRLVLGLERDLGAIAGREGLSENGKWFSVMAAAPLRKVFETALGLPKAFGMLDLDRQLTEFRSKAEKAFGTSDIAKIAAPEKRDELIRLFLVRSQIAAGTGAATTGAGLALSLLQAARG</sequence>
<evidence type="ECO:0000313" key="2">
    <source>
        <dbReference type="Proteomes" id="UP000006765"/>
    </source>
</evidence>
<proteinExistence type="predicted"/>
<evidence type="ECO:0008006" key="3">
    <source>
        <dbReference type="Google" id="ProtNLM"/>
    </source>
</evidence>
<dbReference type="EMBL" id="AMGO01000047">
    <property type="protein sequence ID" value="EKE43782.1"/>
    <property type="molecule type" value="Genomic_DNA"/>
</dbReference>
<gene>
    <name evidence="1" type="ORF">OCGS_2116</name>
</gene>
<dbReference type="RefSeq" id="WP_007427268.1">
    <property type="nucleotide sequence ID" value="NZ_AMGO01000047.1"/>
</dbReference>
<dbReference type="eggNOG" id="ENOG502ZBJH">
    <property type="taxonomic scope" value="Bacteria"/>
</dbReference>
<keyword evidence="2" id="KW-1185">Reference proteome</keyword>
<name>K2HAS9_9RHOB</name>
<protein>
    <recommendedName>
        <fullName evidence="3">Flagellar protein</fullName>
    </recommendedName>
</protein>
<accession>K2HAS9</accession>
<evidence type="ECO:0000313" key="1">
    <source>
        <dbReference type="EMBL" id="EKE43782.1"/>
    </source>
</evidence>
<organism evidence="1 2">
    <name type="scientific">Oceaniovalibus guishaninsula JLT2003</name>
    <dbReference type="NCBI Taxonomy" id="1231392"/>
    <lineage>
        <taxon>Bacteria</taxon>
        <taxon>Pseudomonadati</taxon>
        <taxon>Pseudomonadota</taxon>
        <taxon>Alphaproteobacteria</taxon>
        <taxon>Rhodobacterales</taxon>
        <taxon>Roseobacteraceae</taxon>
        <taxon>Oceaniovalibus</taxon>
    </lineage>
</organism>
<dbReference type="Pfam" id="PF06748">
    <property type="entry name" value="DUF1217"/>
    <property type="match status" value="1"/>
</dbReference>
<dbReference type="InterPro" id="IPR010626">
    <property type="entry name" value="DUF1217"/>
</dbReference>
<dbReference type="Proteomes" id="UP000006765">
    <property type="component" value="Unassembled WGS sequence"/>
</dbReference>
<reference evidence="1 2" key="1">
    <citation type="journal article" date="2012" name="J. Bacteriol.">
        <title>Draft Genome Sequence of Oceaniovalibus guishaninsula JLT2003T.</title>
        <authorList>
            <person name="Tang K."/>
            <person name="Liu K."/>
            <person name="Jiao N."/>
        </authorList>
    </citation>
    <scope>NUCLEOTIDE SEQUENCE [LARGE SCALE GENOMIC DNA]</scope>
    <source>
        <strain evidence="1 2">JLT2003</strain>
    </source>
</reference>
<dbReference type="Gene3D" id="1.10.3700.10">
    <property type="entry name" value="AGR C 984p-like"/>
    <property type="match status" value="1"/>
</dbReference>
<dbReference type="InterPro" id="IPR023157">
    <property type="entry name" value="AGR-C-984p-like_sf"/>
</dbReference>
<comment type="caution">
    <text evidence="1">The sequence shown here is derived from an EMBL/GenBank/DDBJ whole genome shotgun (WGS) entry which is preliminary data.</text>
</comment>
<dbReference type="AlphaFoldDB" id="K2HAS9"/>